<organism evidence="2 3">
    <name type="scientific">Trichonephila clavata</name>
    <name type="common">Joro spider</name>
    <name type="synonym">Nephila clavata</name>
    <dbReference type="NCBI Taxonomy" id="2740835"/>
    <lineage>
        <taxon>Eukaryota</taxon>
        <taxon>Metazoa</taxon>
        <taxon>Ecdysozoa</taxon>
        <taxon>Arthropoda</taxon>
        <taxon>Chelicerata</taxon>
        <taxon>Arachnida</taxon>
        <taxon>Araneae</taxon>
        <taxon>Araneomorphae</taxon>
        <taxon>Entelegynae</taxon>
        <taxon>Araneoidea</taxon>
        <taxon>Nephilidae</taxon>
        <taxon>Trichonephila</taxon>
    </lineage>
</organism>
<sequence length="277" mass="31808">MAQSSLSSQTSAQYDYNIQFVKMCAEEFQWKDLSEDVVMDIGCGVQLNCCKAILMQFPGVRALIAVDKDGTVYEKAHFRERIQFCVGDIKDRDSLKSYEGKMDKVISTSTFHQIIDKEMAFRNVYRLLKPGGEAGFFFCVNSCTCKLLMALSEIPKYEAILQDSCVENLYSPEHGRQYYRDMLEKIGFKHVQAFEEEKRLPFPTDKYFKEFFIEDFTAKLKIAPEAAETFKAEVFELFEKKFGRCEGKLCYVSVYLNLLGVKPIESSDSKSKETTVA</sequence>
<name>A0A8X6HI07_TRICU</name>
<evidence type="ECO:0000313" key="2">
    <source>
        <dbReference type="EMBL" id="GFR23908.1"/>
    </source>
</evidence>
<dbReference type="InterPro" id="IPR029063">
    <property type="entry name" value="SAM-dependent_MTases_sf"/>
</dbReference>
<dbReference type="CDD" id="cd02440">
    <property type="entry name" value="AdoMet_MTases"/>
    <property type="match status" value="1"/>
</dbReference>
<proteinExistence type="predicted"/>
<evidence type="ECO:0000313" key="3">
    <source>
        <dbReference type="Proteomes" id="UP000887116"/>
    </source>
</evidence>
<gene>
    <name evidence="2" type="primary">NCL1_11512</name>
    <name evidence="2" type="ORF">TNCT_466171</name>
</gene>
<dbReference type="OrthoDB" id="8300214at2759"/>
<dbReference type="Gene3D" id="3.40.50.150">
    <property type="entry name" value="Vaccinia Virus protein VP39"/>
    <property type="match status" value="1"/>
</dbReference>
<dbReference type="EMBL" id="BMAO01018495">
    <property type="protein sequence ID" value="GFR23908.1"/>
    <property type="molecule type" value="Genomic_DNA"/>
</dbReference>
<dbReference type="SUPFAM" id="SSF53335">
    <property type="entry name" value="S-adenosyl-L-methionine-dependent methyltransferases"/>
    <property type="match status" value="1"/>
</dbReference>
<dbReference type="AlphaFoldDB" id="A0A8X6HI07"/>
<comment type="caution">
    <text evidence="2">The sequence shown here is derived from an EMBL/GenBank/DDBJ whole genome shotgun (WGS) entry which is preliminary data.</text>
</comment>
<protein>
    <submittedName>
        <fullName evidence="2">Jhamt</fullName>
    </submittedName>
</protein>
<keyword evidence="3" id="KW-1185">Reference proteome</keyword>
<dbReference type="Proteomes" id="UP000887116">
    <property type="component" value="Unassembled WGS sequence"/>
</dbReference>
<dbReference type="Pfam" id="PF13847">
    <property type="entry name" value="Methyltransf_31"/>
    <property type="match status" value="1"/>
</dbReference>
<dbReference type="InterPro" id="IPR025714">
    <property type="entry name" value="Methyltranfer_dom"/>
</dbReference>
<evidence type="ECO:0000259" key="1">
    <source>
        <dbReference type="Pfam" id="PF13847"/>
    </source>
</evidence>
<feature type="domain" description="Methyltransferase" evidence="1">
    <location>
        <begin position="34"/>
        <end position="167"/>
    </location>
</feature>
<reference evidence="2" key="1">
    <citation type="submission" date="2020-07" db="EMBL/GenBank/DDBJ databases">
        <title>Multicomponent nature underlies the extraordinary mechanical properties of spider dragline silk.</title>
        <authorList>
            <person name="Kono N."/>
            <person name="Nakamura H."/>
            <person name="Mori M."/>
            <person name="Yoshida Y."/>
            <person name="Ohtoshi R."/>
            <person name="Malay A.D."/>
            <person name="Moran D.A.P."/>
            <person name="Tomita M."/>
            <person name="Numata K."/>
            <person name="Arakawa K."/>
        </authorList>
    </citation>
    <scope>NUCLEOTIDE SEQUENCE</scope>
</reference>
<accession>A0A8X6HI07</accession>